<evidence type="ECO:0000256" key="1">
    <source>
        <dbReference type="ARBA" id="ARBA00022801"/>
    </source>
</evidence>
<dbReference type="InterPro" id="IPR009031">
    <property type="entry name" value="CBM10"/>
</dbReference>
<dbReference type="GO" id="GO:0030248">
    <property type="term" value="F:cellulose binding"/>
    <property type="evidence" value="ECO:0007669"/>
    <property type="project" value="InterPro"/>
</dbReference>
<dbReference type="Pfam" id="PF02013">
    <property type="entry name" value="CBM_10"/>
    <property type="match status" value="2"/>
</dbReference>
<dbReference type="Proteomes" id="UP000305792">
    <property type="component" value="Unassembled WGS sequence"/>
</dbReference>
<dbReference type="Gene3D" id="2.30.32.30">
    <property type="entry name" value="CBM10"/>
    <property type="match status" value="2"/>
</dbReference>
<evidence type="ECO:0000313" key="6">
    <source>
        <dbReference type="Proteomes" id="UP000305792"/>
    </source>
</evidence>
<keyword evidence="3" id="KW-0732">Signal</keyword>
<dbReference type="GO" id="GO:0005975">
    <property type="term" value="P:carbohydrate metabolic process"/>
    <property type="evidence" value="ECO:0007669"/>
    <property type="project" value="InterPro"/>
</dbReference>
<dbReference type="OrthoDB" id="9801198at2"/>
<dbReference type="AlphaFoldDB" id="A0A4S8PAU3"/>
<comment type="caution">
    <text evidence="5">The sequence shown here is derived from an EMBL/GenBank/DDBJ whole genome shotgun (WGS) entry which is preliminary data.</text>
</comment>
<reference evidence="5 6" key="1">
    <citation type="journal article" date="2018" name="Int. J. Syst. Evol. Microbiol.">
        <title>Glycomyces paridis sp. nov., isolated from the medicinal plant Paris polyphylla.</title>
        <authorList>
            <person name="Fang X.M."/>
            <person name="Bai J.L."/>
            <person name="Su J."/>
            <person name="Zhao L.L."/>
            <person name="Liu H.Y."/>
            <person name="Ma B.P."/>
            <person name="Zhang Y.Q."/>
            <person name="Yu L.Y."/>
        </authorList>
    </citation>
    <scope>NUCLEOTIDE SEQUENCE [LARGE SCALE GENOMIC DNA]</scope>
    <source>
        <strain evidence="5 6">CPCC 204357</strain>
    </source>
</reference>
<dbReference type="GO" id="GO:0016798">
    <property type="term" value="F:hydrolase activity, acting on glycosyl bonds"/>
    <property type="evidence" value="ECO:0007669"/>
    <property type="project" value="UniProtKB-KW"/>
</dbReference>
<feature type="chain" id="PRO_5039430897" description="CBM10 domain-containing protein" evidence="3">
    <location>
        <begin position="22"/>
        <end position="262"/>
    </location>
</feature>
<dbReference type="PROSITE" id="PS51763">
    <property type="entry name" value="CBM10"/>
    <property type="match status" value="1"/>
</dbReference>
<dbReference type="InterPro" id="IPR036601">
    <property type="entry name" value="CBM10_sf"/>
</dbReference>
<feature type="domain" description="CBM10" evidence="4">
    <location>
        <begin position="54"/>
        <end position="88"/>
    </location>
</feature>
<accession>A0A4S8PAU3</accession>
<name>A0A4S8PAU3_9ACTN</name>
<keyword evidence="1" id="KW-0378">Hydrolase</keyword>
<proteinExistence type="predicted"/>
<dbReference type="SMART" id="SM01064">
    <property type="entry name" value="CBM_10"/>
    <property type="match status" value="2"/>
</dbReference>
<feature type="signal peptide" evidence="3">
    <location>
        <begin position="1"/>
        <end position="21"/>
    </location>
</feature>
<keyword evidence="6" id="KW-1185">Reference proteome</keyword>
<dbReference type="Pfam" id="PF21087">
    <property type="entry name" value="Glyco_hydro_134"/>
    <property type="match status" value="1"/>
</dbReference>
<evidence type="ECO:0000256" key="2">
    <source>
        <dbReference type="ARBA" id="ARBA00023295"/>
    </source>
</evidence>
<dbReference type="InterPro" id="IPR002883">
    <property type="entry name" value="CBM10/Dockerin_dom"/>
</dbReference>
<dbReference type="InterPro" id="IPR049168">
    <property type="entry name" value="Glyco_hydro_134"/>
</dbReference>
<evidence type="ECO:0000256" key="3">
    <source>
        <dbReference type="SAM" id="SignalP"/>
    </source>
</evidence>
<dbReference type="EMBL" id="STGX01000013">
    <property type="protein sequence ID" value="THV26831.1"/>
    <property type="molecule type" value="Genomic_DNA"/>
</dbReference>
<evidence type="ECO:0000313" key="5">
    <source>
        <dbReference type="EMBL" id="THV26831.1"/>
    </source>
</evidence>
<protein>
    <recommendedName>
        <fullName evidence="4">CBM10 domain-containing protein</fullName>
    </recommendedName>
</protein>
<gene>
    <name evidence="5" type="ORF">E9998_17755</name>
</gene>
<keyword evidence="2" id="KW-0326">Glycosidase</keyword>
<sequence length="262" mass="28349">MKRKLAILLALCITMIGLGLAETAPAAAQDYPTCQNGSASDPDGDGWGWENGQSCIVQSGYPTCQNGSASDPDGDGWGWENGQSCIVQGGGGGGLTCPSNAECGSYTVNGLGNRKQQILNYGGTTLDLAIAMLETDGMTTNYAYGDNKTYDAANFGIFKQNWHMLRNACSWFTGQSVNDWNNGALLNSDLGADLYCRHQAQNHYGEYVWFAGHRNGESGLSNPNTDDIDKYRTAVYWIKGQLESNAANLYNDTRFWVDVEAI</sequence>
<organism evidence="5 6">
    <name type="scientific">Glycomyces paridis</name>
    <dbReference type="NCBI Taxonomy" id="2126555"/>
    <lineage>
        <taxon>Bacteria</taxon>
        <taxon>Bacillati</taxon>
        <taxon>Actinomycetota</taxon>
        <taxon>Actinomycetes</taxon>
        <taxon>Glycomycetales</taxon>
        <taxon>Glycomycetaceae</taxon>
        <taxon>Glycomyces</taxon>
    </lineage>
</organism>
<evidence type="ECO:0000259" key="4">
    <source>
        <dbReference type="PROSITE" id="PS51763"/>
    </source>
</evidence>